<evidence type="ECO:0000313" key="2">
    <source>
        <dbReference type="EMBL" id="PWG81756.1"/>
    </source>
</evidence>
<protein>
    <submittedName>
        <fullName evidence="2">Copper amine oxidase</fullName>
    </submittedName>
</protein>
<dbReference type="RefSeq" id="WP_109414701.1">
    <property type="nucleotide sequence ID" value="NZ_QEAS01000003.1"/>
</dbReference>
<dbReference type="AlphaFoldDB" id="A0A2U2PK26"/>
<dbReference type="Proteomes" id="UP000245647">
    <property type="component" value="Unassembled WGS sequence"/>
</dbReference>
<sequence>MKMRSFFMAGLFCAASCVSIKAQGVDAKSVSSILSSARQGSIVKLPGFLSTGFNEIEYKKVIQPGPQFIISDDPEYIKEPEAIVLEEHVQPGSVRLYVYNVNGVIEPNKMDRKITAVIKNQGKENMSVRMLKYSSQPPSANYFQIGKQGLADFFNSEVTGEVRIVKPGEAIPIDKQLEKNIVKYDELVHGFYQFVVDQPASVYVLQTSPGEKGEAALKRIKKLIPTSHMNAGRGLFPVCNYKITNPGHVVDTKSGVAQLIIADGNNDKWIQGTVGSAKEYAENAGNYGVFYDINLKWKSTDGRGLALVTWNPRSADNKWCGAMAATMVLHSGKYKQGTIQLPSDELVTKSDPEAVLIQVFEPGKSGEEQEIKFTYSPPGASCLPTPLVLIPIDLNK</sequence>
<evidence type="ECO:0000313" key="3">
    <source>
        <dbReference type="Proteomes" id="UP000245647"/>
    </source>
</evidence>
<feature type="signal peptide" evidence="1">
    <location>
        <begin position="1"/>
        <end position="22"/>
    </location>
</feature>
<organism evidence="2 3">
    <name type="scientific">Pararcticibacter amylolyticus</name>
    <dbReference type="NCBI Taxonomy" id="2173175"/>
    <lineage>
        <taxon>Bacteria</taxon>
        <taxon>Pseudomonadati</taxon>
        <taxon>Bacteroidota</taxon>
        <taxon>Sphingobacteriia</taxon>
        <taxon>Sphingobacteriales</taxon>
        <taxon>Sphingobacteriaceae</taxon>
        <taxon>Pararcticibacter</taxon>
    </lineage>
</organism>
<accession>A0A2U2PK26</accession>
<gene>
    <name evidence="2" type="ORF">DDR33_05165</name>
</gene>
<evidence type="ECO:0000256" key="1">
    <source>
        <dbReference type="SAM" id="SignalP"/>
    </source>
</evidence>
<dbReference type="EMBL" id="QEAS01000003">
    <property type="protein sequence ID" value="PWG81756.1"/>
    <property type="molecule type" value="Genomic_DNA"/>
</dbReference>
<keyword evidence="3" id="KW-1185">Reference proteome</keyword>
<feature type="chain" id="PRO_5015507697" evidence="1">
    <location>
        <begin position="23"/>
        <end position="396"/>
    </location>
</feature>
<comment type="caution">
    <text evidence="2">The sequence shown here is derived from an EMBL/GenBank/DDBJ whole genome shotgun (WGS) entry which is preliminary data.</text>
</comment>
<dbReference type="OrthoDB" id="623809at2"/>
<proteinExistence type="predicted"/>
<keyword evidence="1" id="KW-0732">Signal</keyword>
<reference evidence="2 3" key="1">
    <citation type="submission" date="2018-04" db="EMBL/GenBank/DDBJ databases">
        <title>Pedobacter chongqingensis sp. nov., isolated from a rottenly hemp rope.</title>
        <authorList>
            <person name="Cai Y."/>
        </authorList>
    </citation>
    <scope>NUCLEOTIDE SEQUENCE [LARGE SCALE GENOMIC DNA]</scope>
    <source>
        <strain evidence="2 3">FJ4-8</strain>
    </source>
</reference>
<name>A0A2U2PK26_9SPHI</name>